<proteinExistence type="predicted"/>
<sequence length="250" mass="26959">MVRIIISFFLFLMSWVMSAQTTKTVDITGSIVALDVSYPINVYVDATKDDNVIKVEAKEDVIEYISVRQVGQKVVVDVDTKSKRRNLGIGTVNVYLSQKSIEKFSVSAVAKVYVSGRMKVNSLTVGVDANGGLQGDFQANSVSLNIDSAGWFKGNISATSIKANIDSAAKVTVSGDVESLTVNVDSAATFDGKDLKAKNVKVEADSMGKALVYPTESLNAYADSMGKVVYYNTPKELKKYTDSMGSVKSK</sequence>
<evidence type="ECO:0000313" key="3">
    <source>
        <dbReference type="EMBL" id="MTG98662.1"/>
    </source>
</evidence>
<evidence type="ECO:0000313" key="4">
    <source>
        <dbReference type="Proteomes" id="UP000438760"/>
    </source>
</evidence>
<dbReference type="Pfam" id="PF10988">
    <property type="entry name" value="DUF2807"/>
    <property type="match status" value="1"/>
</dbReference>
<dbReference type="Gene3D" id="2.160.20.120">
    <property type="match status" value="1"/>
</dbReference>
<reference evidence="3 4" key="1">
    <citation type="submission" date="2019-11" db="EMBL/GenBank/DDBJ databases">
        <title>Genome of Strain BIT-d1.</title>
        <authorList>
            <person name="Yang Y."/>
        </authorList>
    </citation>
    <scope>NUCLEOTIDE SEQUENCE [LARGE SCALE GENOMIC DNA]</scope>
    <source>
        <strain evidence="3 4">BIT-d1</strain>
    </source>
</reference>
<dbReference type="AlphaFoldDB" id="A0A6I3LR63"/>
<gene>
    <name evidence="3" type="ORF">GJV76_11070</name>
</gene>
<accession>A0A6I3LR63</accession>
<evidence type="ECO:0000256" key="1">
    <source>
        <dbReference type="SAM" id="SignalP"/>
    </source>
</evidence>
<dbReference type="OrthoDB" id="1435600at2"/>
<feature type="domain" description="Putative auto-transporter adhesin head GIN" evidence="2">
    <location>
        <begin position="34"/>
        <end position="234"/>
    </location>
</feature>
<protein>
    <recommendedName>
        <fullName evidence="2">Putative auto-transporter adhesin head GIN domain-containing protein</fullName>
    </recommendedName>
</protein>
<comment type="caution">
    <text evidence="3">The sequence shown here is derived from an EMBL/GenBank/DDBJ whole genome shotgun (WGS) entry which is preliminary data.</text>
</comment>
<feature type="chain" id="PRO_5026107585" description="Putative auto-transporter adhesin head GIN domain-containing protein" evidence="1">
    <location>
        <begin position="20"/>
        <end position="250"/>
    </location>
</feature>
<organism evidence="3 4">
    <name type="scientific">Myroides albus</name>
    <dbReference type="NCBI Taxonomy" id="2562892"/>
    <lineage>
        <taxon>Bacteria</taxon>
        <taxon>Pseudomonadati</taxon>
        <taxon>Bacteroidota</taxon>
        <taxon>Flavobacteriia</taxon>
        <taxon>Flavobacteriales</taxon>
        <taxon>Flavobacteriaceae</taxon>
        <taxon>Myroides</taxon>
    </lineage>
</organism>
<name>A0A6I3LR63_9FLAO</name>
<evidence type="ECO:0000259" key="2">
    <source>
        <dbReference type="Pfam" id="PF10988"/>
    </source>
</evidence>
<keyword evidence="1" id="KW-0732">Signal</keyword>
<dbReference type="EMBL" id="WMJX01000025">
    <property type="protein sequence ID" value="MTG98662.1"/>
    <property type="molecule type" value="Genomic_DNA"/>
</dbReference>
<dbReference type="RefSeq" id="WP_155092682.1">
    <property type="nucleotide sequence ID" value="NZ_CP102754.1"/>
</dbReference>
<dbReference type="Proteomes" id="UP000438760">
    <property type="component" value="Unassembled WGS sequence"/>
</dbReference>
<keyword evidence="4" id="KW-1185">Reference proteome</keyword>
<dbReference type="InterPro" id="IPR021255">
    <property type="entry name" value="DUF2807"/>
</dbReference>
<feature type="signal peptide" evidence="1">
    <location>
        <begin position="1"/>
        <end position="19"/>
    </location>
</feature>